<feature type="domain" description="Thioredoxin" evidence="3">
    <location>
        <begin position="34"/>
        <end position="160"/>
    </location>
</feature>
<evidence type="ECO:0000256" key="2">
    <source>
        <dbReference type="SAM" id="SignalP"/>
    </source>
</evidence>
<dbReference type="PANTHER" id="PTHR43601">
    <property type="entry name" value="THIOREDOXIN, MITOCHONDRIAL"/>
    <property type="match status" value="1"/>
</dbReference>
<dbReference type="Gene3D" id="3.40.30.10">
    <property type="entry name" value="Glutaredoxin"/>
    <property type="match status" value="1"/>
</dbReference>
<dbReference type="CDD" id="cd02947">
    <property type="entry name" value="TRX_family"/>
    <property type="match status" value="1"/>
</dbReference>
<accession>A0A1B7T871</accession>
<dbReference type="Proteomes" id="UP000092321">
    <property type="component" value="Unassembled WGS sequence"/>
</dbReference>
<dbReference type="PANTHER" id="PTHR43601:SF3">
    <property type="entry name" value="THIOREDOXIN, MITOCHONDRIAL"/>
    <property type="match status" value="1"/>
</dbReference>
<proteinExistence type="inferred from homology"/>
<dbReference type="Pfam" id="PF00085">
    <property type="entry name" value="Thioredoxin"/>
    <property type="match status" value="1"/>
</dbReference>
<evidence type="ECO:0000259" key="3">
    <source>
        <dbReference type="PROSITE" id="PS51352"/>
    </source>
</evidence>
<gene>
    <name evidence="4" type="ORF">HANVADRAFT_54231</name>
</gene>
<name>A0A1B7T871_9ASCO</name>
<keyword evidence="2" id="KW-0732">Signal</keyword>
<comment type="similarity">
    <text evidence="1">Belongs to the thioredoxin family.</text>
</comment>
<evidence type="ECO:0000256" key="1">
    <source>
        <dbReference type="ARBA" id="ARBA00008987"/>
    </source>
</evidence>
<dbReference type="GO" id="GO:0005739">
    <property type="term" value="C:mitochondrion"/>
    <property type="evidence" value="ECO:0007669"/>
    <property type="project" value="TreeGrafter"/>
</dbReference>
<feature type="chain" id="PRO_5012091129" evidence="2">
    <location>
        <begin position="16"/>
        <end position="160"/>
    </location>
</feature>
<reference evidence="5" key="1">
    <citation type="journal article" date="2016" name="Proc. Natl. Acad. Sci. U.S.A.">
        <title>Comparative genomics of biotechnologically important yeasts.</title>
        <authorList>
            <person name="Riley R."/>
            <person name="Haridas S."/>
            <person name="Wolfe K.H."/>
            <person name="Lopes M.R."/>
            <person name="Hittinger C.T."/>
            <person name="Goeker M."/>
            <person name="Salamov A.A."/>
            <person name="Wisecaver J.H."/>
            <person name="Long T.M."/>
            <person name="Calvey C.H."/>
            <person name="Aerts A.L."/>
            <person name="Barry K.W."/>
            <person name="Choi C."/>
            <person name="Clum A."/>
            <person name="Coughlan A.Y."/>
            <person name="Deshpande S."/>
            <person name="Douglass A.P."/>
            <person name="Hanson S.J."/>
            <person name="Klenk H.-P."/>
            <person name="LaButti K.M."/>
            <person name="Lapidus A."/>
            <person name="Lindquist E.A."/>
            <person name="Lipzen A.M."/>
            <person name="Meier-Kolthoff J.P."/>
            <person name="Ohm R.A."/>
            <person name="Otillar R.P."/>
            <person name="Pangilinan J.L."/>
            <person name="Peng Y."/>
            <person name="Rokas A."/>
            <person name="Rosa C.A."/>
            <person name="Scheuner C."/>
            <person name="Sibirny A.A."/>
            <person name="Slot J.C."/>
            <person name="Stielow J.B."/>
            <person name="Sun H."/>
            <person name="Kurtzman C.P."/>
            <person name="Blackwell M."/>
            <person name="Grigoriev I.V."/>
            <person name="Jeffries T.W."/>
        </authorList>
    </citation>
    <scope>NUCLEOTIDE SEQUENCE [LARGE SCALE GENOMIC DNA]</scope>
    <source>
        <strain evidence="5">NRRL Y-1626</strain>
    </source>
</reference>
<dbReference type="GO" id="GO:0045454">
    <property type="term" value="P:cell redox homeostasis"/>
    <property type="evidence" value="ECO:0007669"/>
    <property type="project" value="TreeGrafter"/>
</dbReference>
<feature type="signal peptide" evidence="2">
    <location>
        <begin position="1"/>
        <end position="15"/>
    </location>
</feature>
<dbReference type="PROSITE" id="PS51352">
    <property type="entry name" value="THIOREDOXIN_2"/>
    <property type="match status" value="1"/>
</dbReference>
<protein>
    <submittedName>
        <fullName evidence="4">Thioredoxin-like protein</fullName>
    </submittedName>
</protein>
<sequence length="160" mass="18134">MLVFIVTCLIGGLIAISRHVSKPNNPFTSNKNKKSSTTERNNFTKTFDTETKGSVIEIQSKSHYNSMLLNKKDIIVLDFYSDKCAPCKVLSPYIDKFANQFQNDDFIFGKVNCDSLSEIIMENNVTGMPTVIFYRKGNEINRVVGCDILKIKKFLESNSK</sequence>
<organism evidence="4 5">
    <name type="scientific">Hanseniaspora valbyensis NRRL Y-1626</name>
    <dbReference type="NCBI Taxonomy" id="766949"/>
    <lineage>
        <taxon>Eukaryota</taxon>
        <taxon>Fungi</taxon>
        <taxon>Dikarya</taxon>
        <taxon>Ascomycota</taxon>
        <taxon>Saccharomycotina</taxon>
        <taxon>Saccharomycetes</taxon>
        <taxon>Saccharomycodales</taxon>
        <taxon>Saccharomycodaceae</taxon>
        <taxon>Hanseniaspora</taxon>
    </lineage>
</organism>
<dbReference type="OrthoDB" id="10263751at2759"/>
<dbReference type="AlphaFoldDB" id="A0A1B7T871"/>
<dbReference type="SUPFAM" id="SSF52833">
    <property type="entry name" value="Thioredoxin-like"/>
    <property type="match status" value="1"/>
</dbReference>
<comment type="caution">
    <text evidence="4">The sequence shown here is derived from an EMBL/GenBank/DDBJ whole genome shotgun (WGS) entry which is preliminary data.</text>
</comment>
<dbReference type="InterPro" id="IPR036249">
    <property type="entry name" value="Thioredoxin-like_sf"/>
</dbReference>
<keyword evidence="5" id="KW-1185">Reference proteome</keyword>
<evidence type="ECO:0000313" key="5">
    <source>
        <dbReference type="Proteomes" id="UP000092321"/>
    </source>
</evidence>
<dbReference type="InterPro" id="IPR013766">
    <property type="entry name" value="Thioredoxin_domain"/>
</dbReference>
<evidence type="ECO:0000313" key="4">
    <source>
        <dbReference type="EMBL" id="OBA24913.1"/>
    </source>
</evidence>
<dbReference type="EMBL" id="LXPE01000341">
    <property type="protein sequence ID" value="OBA24913.1"/>
    <property type="molecule type" value="Genomic_DNA"/>
</dbReference>